<feature type="compositionally biased region" description="Low complexity" evidence="1">
    <location>
        <begin position="89"/>
        <end position="98"/>
    </location>
</feature>
<keyword evidence="2" id="KW-0732">Signal</keyword>
<dbReference type="AlphaFoldDB" id="A0A016S628"/>
<accession>A0A016S628</accession>
<dbReference type="OrthoDB" id="6614329at2759"/>
<feature type="compositionally biased region" description="Polar residues" evidence="1">
    <location>
        <begin position="31"/>
        <end position="45"/>
    </location>
</feature>
<dbReference type="EMBL" id="JARK01001622">
    <property type="protein sequence ID" value="EYB86105.1"/>
    <property type="molecule type" value="Genomic_DNA"/>
</dbReference>
<feature type="compositionally biased region" description="Polar residues" evidence="1">
    <location>
        <begin position="99"/>
        <end position="108"/>
    </location>
</feature>
<evidence type="ECO:0000256" key="1">
    <source>
        <dbReference type="SAM" id="MobiDB-lite"/>
    </source>
</evidence>
<feature type="chain" id="PRO_5001486082" evidence="2">
    <location>
        <begin position="21"/>
        <end position="175"/>
    </location>
</feature>
<organism evidence="3 4">
    <name type="scientific">Ancylostoma ceylanicum</name>
    <dbReference type="NCBI Taxonomy" id="53326"/>
    <lineage>
        <taxon>Eukaryota</taxon>
        <taxon>Metazoa</taxon>
        <taxon>Ecdysozoa</taxon>
        <taxon>Nematoda</taxon>
        <taxon>Chromadorea</taxon>
        <taxon>Rhabditida</taxon>
        <taxon>Rhabditina</taxon>
        <taxon>Rhabditomorpha</taxon>
        <taxon>Strongyloidea</taxon>
        <taxon>Ancylostomatidae</taxon>
        <taxon>Ancylostomatinae</taxon>
        <taxon>Ancylostoma</taxon>
    </lineage>
</organism>
<feature type="compositionally biased region" description="Basic and acidic residues" evidence="1">
    <location>
        <begin position="47"/>
        <end position="66"/>
    </location>
</feature>
<reference evidence="4" key="1">
    <citation type="journal article" date="2015" name="Nat. Genet.">
        <title>The genome and transcriptome of the zoonotic hookworm Ancylostoma ceylanicum identify infection-specific gene families.</title>
        <authorList>
            <person name="Schwarz E.M."/>
            <person name="Hu Y."/>
            <person name="Antoshechkin I."/>
            <person name="Miller M.M."/>
            <person name="Sternberg P.W."/>
            <person name="Aroian R.V."/>
        </authorList>
    </citation>
    <scope>NUCLEOTIDE SEQUENCE</scope>
    <source>
        <strain evidence="4">HY135</strain>
    </source>
</reference>
<feature type="signal peptide" evidence="2">
    <location>
        <begin position="1"/>
        <end position="20"/>
    </location>
</feature>
<dbReference type="Proteomes" id="UP000024635">
    <property type="component" value="Unassembled WGS sequence"/>
</dbReference>
<evidence type="ECO:0000313" key="3">
    <source>
        <dbReference type="EMBL" id="EYB86105.1"/>
    </source>
</evidence>
<evidence type="ECO:0000313" key="4">
    <source>
        <dbReference type="Proteomes" id="UP000024635"/>
    </source>
</evidence>
<feature type="region of interest" description="Disordered" evidence="1">
    <location>
        <begin position="20"/>
        <end position="109"/>
    </location>
</feature>
<proteinExistence type="predicted"/>
<feature type="compositionally biased region" description="Polar residues" evidence="1">
    <location>
        <begin position="71"/>
        <end position="81"/>
    </location>
</feature>
<evidence type="ECO:0000256" key="2">
    <source>
        <dbReference type="SAM" id="SignalP"/>
    </source>
</evidence>
<protein>
    <submittedName>
        <fullName evidence="3">Uncharacterized protein</fullName>
    </submittedName>
</protein>
<keyword evidence="4" id="KW-1185">Reference proteome</keyword>
<gene>
    <name evidence="3" type="primary">Acey_s0286.g1423</name>
    <name evidence="3" type="ORF">Y032_0286g1423</name>
</gene>
<comment type="caution">
    <text evidence="3">The sequence shown here is derived from an EMBL/GenBank/DDBJ whole genome shotgun (WGS) entry which is preliminary data.</text>
</comment>
<name>A0A016S628_9BILA</name>
<sequence>MAILLFKTLFLLSIVFTVTSRGSRKNETSSEKTTLLPNITTTSEAPSEERSKETSSEERRSNETSPEKMTLSPNVTTTSEAPSEERSNETSSEETTLSPNVTTTSETPSCDGVNCGPGKACHMVANGCTTCTTPQCLFTICNTECHHCASNERCIMMTGWCPRVPCCPYPTCVPA</sequence>